<dbReference type="PANTHER" id="PTHR33507:SF3">
    <property type="entry name" value="INNER MEMBRANE PROTEIN YBBJ"/>
    <property type="match status" value="1"/>
</dbReference>
<evidence type="ECO:0000256" key="4">
    <source>
        <dbReference type="SAM" id="Phobius"/>
    </source>
</evidence>
<evidence type="ECO:0000256" key="1">
    <source>
        <dbReference type="ARBA" id="ARBA00022692"/>
    </source>
</evidence>
<keyword evidence="7" id="KW-1185">Reference proteome</keyword>
<proteinExistence type="predicted"/>
<evidence type="ECO:0000256" key="3">
    <source>
        <dbReference type="ARBA" id="ARBA00023136"/>
    </source>
</evidence>
<feature type="transmembrane region" description="Helical" evidence="4">
    <location>
        <begin position="51"/>
        <end position="70"/>
    </location>
</feature>
<dbReference type="InterPro" id="IPR052165">
    <property type="entry name" value="Membrane_assoc_protease"/>
</dbReference>
<dbReference type="Proteomes" id="UP000788426">
    <property type="component" value="Unassembled WGS sequence"/>
</dbReference>
<organism evidence="6 7">
    <name type="scientific">Hoylesella nanceiensis</name>
    <dbReference type="NCBI Taxonomy" id="425941"/>
    <lineage>
        <taxon>Bacteria</taxon>
        <taxon>Pseudomonadati</taxon>
        <taxon>Bacteroidota</taxon>
        <taxon>Bacteroidia</taxon>
        <taxon>Bacteroidales</taxon>
        <taxon>Prevotellaceae</taxon>
        <taxon>Hoylesella</taxon>
    </lineage>
</organism>
<protein>
    <submittedName>
        <fullName evidence="6">NfeD family protein</fullName>
    </submittedName>
</protein>
<dbReference type="InterPro" id="IPR002810">
    <property type="entry name" value="NfeD-like_C"/>
</dbReference>
<comment type="caution">
    <text evidence="6">The sequence shown here is derived from an EMBL/GenBank/DDBJ whole genome shotgun (WGS) entry which is preliminary data.</text>
</comment>
<evidence type="ECO:0000313" key="7">
    <source>
        <dbReference type="Proteomes" id="UP000788426"/>
    </source>
</evidence>
<keyword evidence="3 4" id="KW-0472">Membrane</keyword>
<sequence>MYDFLNNNLWLFWLFIGLVCLITEMTLGTFFVFCLAIGAFFTVIFSLLSCPFWFQIVAFAVLSVVSIFFVRPVMIRFLHKEHNERLSNVDALIGRVGVVIEDIKGESNGYVKIDGDEWRAVSCDSSDILNGERVRVVKMDSLVVTVERLN</sequence>
<gene>
    <name evidence="6" type="ORF">KZO38_00815</name>
</gene>
<keyword evidence="2 4" id="KW-1133">Transmembrane helix</keyword>
<evidence type="ECO:0000259" key="5">
    <source>
        <dbReference type="Pfam" id="PF01957"/>
    </source>
</evidence>
<dbReference type="Pfam" id="PF01957">
    <property type="entry name" value="NfeD"/>
    <property type="match status" value="1"/>
</dbReference>
<reference evidence="6 7" key="1">
    <citation type="submission" date="2021-07" db="EMBL/GenBank/DDBJ databases">
        <title>Genomic diversity and antimicrobial resistance of Prevotella spp. isolated from chronic lung disease airways.</title>
        <authorList>
            <person name="Webb K.A."/>
            <person name="Olagoke O.S."/>
            <person name="Baird T."/>
            <person name="Neill J."/>
            <person name="Pham A."/>
            <person name="Wells T.J."/>
            <person name="Ramsay K.A."/>
            <person name="Bell S.C."/>
            <person name="Sarovich D.S."/>
            <person name="Price E.P."/>
        </authorList>
    </citation>
    <scope>NUCLEOTIDE SEQUENCE [LARGE SCALE GENOMIC DNA]</scope>
    <source>
        <strain evidence="6 7">SCHI0011.S.12</strain>
    </source>
</reference>
<keyword evidence="1 4" id="KW-0812">Transmembrane</keyword>
<evidence type="ECO:0000313" key="6">
    <source>
        <dbReference type="EMBL" id="MBW4768311.1"/>
    </source>
</evidence>
<name>A0ABS6Y9R2_9BACT</name>
<dbReference type="PANTHER" id="PTHR33507">
    <property type="entry name" value="INNER MEMBRANE PROTEIN YBBJ"/>
    <property type="match status" value="1"/>
</dbReference>
<feature type="transmembrane region" description="Helical" evidence="4">
    <location>
        <begin position="12"/>
        <end position="45"/>
    </location>
</feature>
<dbReference type="RefSeq" id="WP_219478996.1">
    <property type="nucleotide sequence ID" value="NZ_JAHXCT010000001.1"/>
</dbReference>
<dbReference type="EMBL" id="JAHXCT010000001">
    <property type="protein sequence ID" value="MBW4768311.1"/>
    <property type="molecule type" value="Genomic_DNA"/>
</dbReference>
<evidence type="ECO:0000256" key="2">
    <source>
        <dbReference type="ARBA" id="ARBA00022989"/>
    </source>
</evidence>
<accession>A0ABS6Y9R2</accession>
<feature type="domain" description="NfeD-like C-terminal" evidence="5">
    <location>
        <begin position="89"/>
        <end position="148"/>
    </location>
</feature>